<gene>
    <name evidence="6" type="ORF">ABFY20_04790</name>
</gene>
<comment type="subcellular location">
    <subcellularLocation>
        <location evidence="1">Periplasm</location>
    </subcellularLocation>
</comment>
<dbReference type="Pfam" id="PF13416">
    <property type="entry name" value="SBP_bac_8"/>
    <property type="match status" value="1"/>
</dbReference>
<dbReference type="GO" id="GO:0030975">
    <property type="term" value="F:thiamine binding"/>
    <property type="evidence" value="ECO:0007669"/>
    <property type="project" value="TreeGrafter"/>
</dbReference>
<organism evidence="6">
    <name type="scientific">Herbiconiux sp. A18JL235</name>
    <dbReference type="NCBI Taxonomy" id="3152363"/>
    <lineage>
        <taxon>Bacteria</taxon>
        <taxon>Bacillati</taxon>
        <taxon>Actinomycetota</taxon>
        <taxon>Actinomycetes</taxon>
        <taxon>Micrococcales</taxon>
        <taxon>Microbacteriaceae</taxon>
        <taxon>Herbiconiux</taxon>
    </lineage>
</organism>
<dbReference type="Gene3D" id="3.40.190.10">
    <property type="entry name" value="Periplasmic binding protein-like II"/>
    <property type="match status" value="2"/>
</dbReference>
<dbReference type="EMBL" id="CP162511">
    <property type="protein sequence ID" value="XDI06417.1"/>
    <property type="molecule type" value="Genomic_DNA"/>
</dbReference>
<proteinExistence type="predicted"/>
<dbReference type="SUPFAM" id="SSF53850">
    <property type="entry name" value="Periplasmic binding protein-like II"/>
    <property type="match status" value="1"/>
</dbReference>
<keyword evidence="4" id="KW-0574">Periplasm</keyword>
<feature type="signal peptide" evidence="5">
    <location>
        <begin position="1"/>
        <end position="21"/>
    </location>
</feature>
<dbReference type="InterPro" id="IPR006059">
    <property type="entry name" value="SBP"/>
</dbReference>
<feature type="chain" id="PRO_5044345068" evidence="5">
    <location>
        <begin position="22"/>
        <end position="364"/>
    </location>
</feature>
<name>A0AB39BJX3_9MICO</name>
<dbReference type="GO" id="GO:0030976">
    <property type="term" value="F:thiamine pyrophosphate binding"/>
    <property type="evidence" value="ECO:0007669"/>
    <property type="project" value="TreeGrafter"/>
</dbReference>
<evidence type="ECO:0000256" key="5">
    <source>
        <dbReference type="SAM" id="SignalP"/>
    </source>
</evidence>
<sequence>MTSRSRILTAGAGLVAATALLAGCAGGTPASTGASGTDSASSGDAPATITFVGYGGGGQDAQIEAWQKPYTEAHPNITFVNTSPPDVAQVKAQVESGAVQWDVMATAPYAAQQNCDTLFEPLDLSGIDQTDLVEGTVGECYLGNWINATPVAYRTDAFPAGEGPKTVADFFDTEKFPGQRGIVTNLQNGILEYPLLADGVDPDELYPLDVDRALDKLGEIRDVTTFAPNVGALQQAVEADQVDMFLLPDSRLVPLLQGGMDITIVWDETVASLNAFAIPKGAPNKDAAVDFISSVVEPEQVAKISELLGVAPVNTAAKPELDEFTKQVEVYGPANTGGTVLQDVDWYAENFNDVSTKLTTWLAG</sequence>
<evidence type="ECO:0000256" key="3">
    <source>
        <dbReference type="ARBA" id="ARBA00022729"/>
    </source>
</evidence>
<keyword evidence="3 5" id="KW-0732">Signal</keyword>
<dbReference type="GO" id="GO:0015888">
    <property type="term" value="P:thiamine transport"/>
    <property type="evidence" value="ECO:0007669"/>
    <property type="project" value="TreeGrafter"/>
</dbReference>
<dbReference type="RefSeq" id="WP_368498800.1">
    <property type="nucleotide sequence ID" value="NZ_CP162511.1"/>
</dbReference>
<protein>
    <submittedName>
        <fullName evidence="6">Extracellular solute-binding protein</fullName>
    </submittedName>
</protein>
<dbReference type="AlphaFoldDB" id="A0AB39BJX3"/>
<evidence type="ECO:0000256" key="4">
    <source>
        <dbReference type="ARBA" id="ARBA00022764"/>
    </source>
</evidence>
<dbReference type="PANTHER" id="PTHR30006:SF3">
    <property type="entry name" value="THIAMINE-BINDING PERIPLASMIC PROTEIN"/>
    <property type="match status" value="1"/>
</dbReference>
<accession>A0AB39BJX3</accession>
<reference evidence="6" key="1">
    <citation type="submission" date="2024-05" db="EMBL/GenBank/DDBJ databases">
        <title>Herbiconiux sp. A18JL235.</title>
        <authorList>
            <person name="Zhang G."/>
        </authorList>
    </citation>
    <scope>NUCLEOTIDE SEQUENCE</scope>
    <source>
        <strain evidence="6">A18JL235</strain>
    </source>
</reference>
<evidence type="ECO:0000256" key="1">
    <source>
        <dbReference type="ARBA" id="ARBA00004418"/>
    </source>
</evidence>
<dbReference type="PROSITE" id="PS51257">
    <property type="entry name" value="PROKAR_LIPOPROTEIN"/>
    <property type="match status" value="1"/>
</dbReference>
<evidence type="ECO:0000256" key="2">
    <source>
        <dbReference type="ARBA" id="ARBA00022448"/>
    </source>
</evidence>
<keyword evidence="2" id="KW-0813">Transport</keyword>
<evidence type="ECO:0000313" key="6">
    <source>
        <dbReference type="EMBL" id="XDI06417.1"/>
    </source>
</evidence>
<dbReference type="GO" id="GO:0030288">
    <property type="term" value="C:outer membrane-bounded periplasmic space"/>
    <property type="evidence" value="ECO:0007669"/>
    <property type="project" value="TreeGrafter"/>
</dbReference>
<dbReference type="PANTHER" id="PTHR30006">
    <property type="entry name" value="THIAMINE-BINDING PERIPLASMIC PROTEIN-RELATED"/>
    <property type="match status" value="1"/>
</dbReference>